<evidence type="ECO:0000259" key="16">
    <source>
        <dbReference type="PROSITE" id="PS50011"/>
    </source>
</evidence>
<comment type="catalytic activity">
    <reaction evidence="12">
        <text>L-threonyl-[protein] + ATP = O-phospho-L-threonyl-[protein] + ADP + H(+)</text>
        <dbReference type="Rhea" id="RHEA:46608"/>
        <dbReference type="Rhea" id="RHEA-COMP:11060"/>
        <dbReference type="Rhea" id="RHEA-COMP:11605"/>
        <dbReference type="ChEBI" id="CHEBI:15378"/>
        <dbReference type="ChEBI" id="CHEBI:30013"/>
        <dbReference type="ChEBI" id="CHEBI:30616"/>
        <dbReference type="ChEBI" id="CHEBI:61977"/>
        <dbReference type="ChEBI" id="CHEBI:456216"/>
        <dbReference type="EC" id="2.7.11.22"/>
    </reaction>
</comment>
<keyword evidence="18" id="KW-1185">Reference proteome</keyword>
<evidence type="ECO:0000256" key="5">
    <source>
        <dbReference type="ARBA" id="ARBA00022741"/>
    </source>
</evidence>
<comment type="subunit">
    <text evidence="8">May form a complex composed of at least the catalytic subunit CRK2 and a cyclin.</text>
</comment>
<dbReference type="GO" id="GO:0000307">
    <property type="term" value="C:cyclin-dependent protein kinase holoenzyme complex"/>
    <property type="evidence" value="ECO:0007669"/>
    <property type="project" value="TreeGrafter"/>
</dbReference>
<sequence length="401" mass="44573">MFNLLKGKKSVTDVDGIPPELRSLFTEFKVIGGGTYGTVYKACKKDGHYVALKKIKLAPKDEIVSMSLPATAMREILILRELASHQNVVALRHVYFKPATLSLWLWFDNCPLDLRVLIKNIYKASSIIKDAAPGLASGLVKRFAWHLFCGMEFAHKLNILHRDLKPQNILLNDCTDHRGGPGELGGASGRRVRLYGDGEGSRAEGSRSSEDVLDDALVTALSHMVDHNGAMIGPTCIDVLRKGSSITAQVADFGLARSQKLQSKVLTREVVTLWYRAPELLLGCETYSSGIDMWSLGCILAEMMSGKPLFAGDSEVDTLFRIFKLLGTPASPHDFGLDRLIYFQTTFPKWDVQNARQAITRAVYLQRDPNPLFVDLVARCLTYNPDLRISCTEALQHPFFN</sequence>
<evidence type="ECO:0000256" key="1">
    <source>
        <dbReference type="ARBA" id="ARBA00006485"/>
    </source>
</evidence>
<keyword evidence="5 14" id="KW-0547">Nucleotide-binding</keyword>
<evidence type="ECO:0000256" key="15">
    <source>
        <dbReference type="RuleBase" id="RU000304"/>
    </source>
</evidence>
<evidence type="ECO:0000256" key="10">
    <source>
        <dbReference type="ARBA" id="ARBA00041902"/>
    </source>
</evidence>
<dbReference type="Gene3D" id="1.10.510.10">
    <property type="entry name" value="Transferase(Phosphotransferase) domain 1"/>
    <property type="match status" value="2"/>
</dbReference>
<gene>
    <name evidence="17" type="ORF">GNI_060630</name>
</gene>
<dbReference type="InterPro" id="IPR008271">
    <property type="entry name" value="Ser/Thr_kinase_AS"/>
</dbReference>
<dbReference type="InterPro" id="IPR050108">
    <property type="entry name" value="CDK"/>
</dbReference>
<protein>
    <recommendedName>
        <fullName evidence="9">Cyclin-dependent kinase 2 homolog</fullName>
        <ecNumber evidence="2">2.7.11.22</ecNumber>
    </recommendedName>
    <alternativeName>
        <fullName evidence="10">Cell division control protein 2 homolog</fullName>
    </alternativeName>
    <alternativeName>
        <fullName evidence="11">cdc2-related kinase 2</fullName>
    </alternativeName>
</protein>
<dbReference type="GO" id="GO:0030332">
    <property type="term" value="F:cyclin binding"/>
    <property type="evidence" value="ECO:0007669"/>
    <property type="project" value="TreeGrafter"/>
</dbReference>
<proteinExistence type="inferred from homology"/>
<keyword evidence="7 14" id="KW-0067">ATP-binding</keyword>
<dbReference type="VEuPathDB" id="CryptoDB:GNI_060630"/>
<dbReference type="InterPro" id="IPR017441">
    <property type="entry name" value="Protein_kinase_ATP_BS"/>
</dbReference>
<dbReference type="PANTHER" id="PTHR24056:SF254">
    <property type="entry name" value="CYCLIN-DEPENDENT KINASE 2"/>
    <property type="match status" value="1"/>
</dbReference>
<evidence type="ECO:0000256" key="2">
    <source>
        <dbReference type="ARBA" id="ARBA00012425"/>
    </source>
</evidence>
<dbReference type="GO" id="GO:0007165">
    <property type="term" value="P:signal transduction"/>
    <property type="evidence" value="ECO:0007669"/>
    <property type="project" value="TreeGrafter"/>
</dbReference>
<dbReference type="PROSITE" id="PS00107">
    <property type="entry name" value="PROTEIN_KINASE_ATP"/>
    <property type="match status" value="1"/>
</dbReference>
<dbReference type="SMART" id="SM00220">
    <property type="entry name" value="S_TKc"/>
    <property type="match status" value="1"/>
</dbReference>
<dbReference type="PANTHER" id="PTHR24056">
    <property type="entry name" value="CELL DIVISION PROTEIN KINASE"/>
    <property type="match status" value="1"/>
</dbReference>
<accession>A0A023B8C2</accession>
<evidence type="ECO:0000256" key="7">
    <source>
        <dbReference type="ARBA" id="ARBA00022840"/>
    </source>
</evidence>
<evidence type="ECO:0000256" key="9">
    <source>
        <dbReference type="ARBA" id="ARBA00039612"/>
    </source>
</evidence>
<dbReference type="GO" id="GO:0005737">
    <property type="term" value="C:cytoplasm"/>
    <property type="evidence" value="ECO:0007669"/>
    <property type="project" value="TreeGrafter"/>
</dbReference>
<dbReference type="GO" id="GO:0000082">
    <property type="term" value="P:G1/S transition of mitotic cell cycle"/>
    <property type="evidence" value="ECO:0007669"/>
    <property type="project" value="TreeGrafter"/>
</dbReference>
<evidence type="ECO:0000256" key="13">
    <source>
        <dbReference type="ARBA" id="ARBA00048367"/>
    </source>
</evidence>
<dbReference type="Gene3D" id="3.30.200.20">
    <property type="entry name" value="Phosphorylase Kinase, domain 1"/>
    <property type="match status" value="1"/>
</dbReference>
<comment type="caution">
    <text evidence="17">The sequence shown here is derived from an EMBL/GenBank/DDBJ whole genome shotgun (WGS) entry which is preliminary data.</text>
</comment>
<evidence type="ECO:0000256" key="3">
    <source>
        <dbReference type="ARBA" id="ARBA00022527"/>
    </source>
</evidence>
<feature type="domain" description="Protein kinase" evidence="16">
    <location>
        <begin position="25"/>
        <end position="400"/>
    </location>
</feature>
<comment type="catalytic activity">
    <reaction evidence="13">
        <text>L-seryl-[protein] + ATP = O-phospho-L-seryl-[protein] + ADP + H(+)</text>
        <dbReference type="Rhea" id="RHEA:17989"/>
        <dbReference type="Rhea" id="RHEA-COMP:9863"/>
        <dbReference type="Rhea" id="RHEA-COMP:11604"/>
        <dbReference type="ChEBI" id="CHEBI:15378"/>
        <dbReference type="ChEBI" id="CHEBI:29999"/>
        <dbReference type="ChEBI" id="CHEBI:30616"/>
        <dbReference type="ChEBI" id="CHEBI:83421"/>
        <dbReference type="ChEBI" id="CHEBI:456216"/>
        <dbReference type="EC" id="2.7.11.22"/>
    </reaction>
</comment>
<dbReference type="EC" id="2.7.11.22" evidence="2"/>
<evidence type="ECO:0000256" key="14">
    <source>
        <dbReference type="PROSITE-ProRule" id="PRU10141"/>
    </source>
</evidence>
<name>A0A023B8C2_GRENI</name>
<feature type="binding site" evidence="14">
    <location>
        <position position="53"/>
    </location>
    <ligand>
        <name>ATP</name>
        <dbReference type="ChEBI" id="CHEBI:30616"/>
    </ligand>
</feature>
<dbReference type="GO" id="GO:0005524">
    <property type="term" value="F:ATP binding"/>
    <property type="evidence" value="ECO:0007669"/>
    <property type="project" value="UniProtKB-UniRule"/>
</dbReference>
<keyword evidence="3 15" id="KW-0723">Serine/threonine-protein kinase</keyword>
<evidence type="ECO:0000256" key="6">
    <source>
        <dbReference type="ARBA" id="ARBA00022777"/>
    </source>
</evidence>
<dbReference type="GO" id="GO:0005634">
    <property type="term" value="C:nucleus"/>
    <property type="evidence" value="ECO:0007669"/>
    <property type="project" value="TreeGrafter"/>
</dbReference>
<evidence type="ECO:0000313" key="18">
    <source>
        <dbReference type="Proteomes" id="UP000019763"/>
    </source>
</evidence>
<evidence type="ECO:0000256" key="4">
    <source>
        <dbReference type="ARBA" id="ARBA00022679"/>
    </source>
</evidence>
<dbReference type="GO" id="GO:0010468">
    <property type="term" value="P:regulation of gene expression"/>
    <property type="evidence" value="ECO:0007669"/>
    <property type="project" value="TreeGrafter"/>
</dbReference>
<dbReference type="SUPFAM" id="SSF56112">
    <property type="entry name" value="Protein kinase-like (PK-like)"/>
    <property type="match status" value="1"/>
</dbReference>
<dbReference type="GO" id="GO:0004693">
    <property type="term" value="F:cyclin-dependent protein serine/threonine kinase activity"/>
    <property type="evidence" value="ECO:0007669"/>
    <property type="project" value="UniProtKB-EC"/>
</dbReference>
<evidence type="ECO:0000256" key="12">
    <source>
        <dbReference type="ARBA" id="ARBA00047811"/>
    </source>
</evidence>
<dbReference type="eggNOG" id="KOG0594">
    <property type="taxonomic scope" value="Eukaryota"/>
</dbReference>
<dbReference type="AlphaFoldDB" id="A0A023B8C2"/>
<keyword evidence="4" id="KW-0808">Transferase</keyword>
<dbReference type="GeneID" id="22912219"/>
<organism evidence="17 18">
    <name type="scientific">Gregarina niphandrodes</name>
    <name type="common">Septate eugregarine</name>
    <dbReference type="NCBI Taxonomy" id="110365"/>
    <lineage>
        <taxon>Eukaryota</taxon>
        <taxon>Sar</taxon>
        <taxon>Alveolata</taxon>
        <taxon>Apicomplexa</taxon>
        <taxon>Conoidasida</taxon>
        <taxon>Gregarinasina</taxon>
        <taxon>Eugregarinorida</taxon>
        <taxon>Gregarinidae</taxon>
        <taxon>Gregarina</taxon>
    </lineage>
</organism>
<dbReference type="Pfam" id="PF00069">
    <property type="entry name" value="Pkinase"/>
    <property type="match status" value="2"/>
</dbReference>
<dbReference type="EMBL" id="AFNH02000460">
    <property type="protein sequence ID" value="EZG68925.1"/>
    <property type="molecule type" value="Genomic_DNA"/>
</dbReference>
<evidence type="ECO:0000313" key="17">
    <source>
        <dbReference type="EMBL" id="EZG68925.1"/>
    </source>
</evidence>
<dbReference type="PROSITE" id="PS50011">
    <property type="entry name" value="PROTEIN_KINASE_DOM"/>
    <property type="match status" value="1"/>
</dbReference>
<reference evidence="17" key="1">
    <citation type="submission" date="2013-12" db="EMBL/GenBank/DDBJ databases">
        <authorList>
            <person name="Omoto C.K."/>
            <person name="Sibley D."/>
            <person name="Venepally P."/>
            <person name="Hadjithomas M."/>
            <person name="Karamycheva S."/>
            <person name="Brunk B."/>
            <person name="Roos D."/>
            <person name="Caler E."/>
            <person name="Lorenzi H."/>
        </authorList>
    </citation>
    <scope>NUCLEOTIDE SEQUENCE</scope>
</reference>
<comment type="similarity">
    <text evidence="1">Belongs to the protein kinase superfamily. CMGC Ser/Thr protein kinase family. CDC2/CDKX subfamily.</text>
</comment>
<dbReference type="GO" id="GO:0010389">
    <property type="term" value="P:regulation of G2/M transition of mitotic cell cycle"/>
    <property type="evidence" value="ECO:0007669"/>
    <property type="project" value="TreeGrafter"/>
</dbReference>
<dbReference type="InterPro" id="IPR011009">
    <property type="entry name" value="Kinase-like_dom_sf"/>
</dbReference>
<evidence type="ECO:0000256" key="8">
    <source>
        <dbReference type="ARBA" id="ARBA00038543"/>
    </source>
</evidence>
<keyword evidence="6" id="KW-0418">Kinase</keyword>
<dbReference type="Proteomes" id="UP000019763">
    <property type="component" value="Unassembled WGS sequence"/>
</dbReference>
<dbReference type="RefSeq" id="XP_011134516.1">
    <property type="nucleotide sequence ID" value="XM_011136214.1"/>
</dbReference>
<dbReference type="InterPro" id="IPR000719">
    <property type="entry name" value="Prot_kinase_dom"/>
</dbReference>
<dbReference type="PROSITE" id="PS00108">
    <property type="entry name" value="PROTEIN_KINASE_ST"/>
    <property type="match status" value="1"/>
</dbReference>
<evidence type="ECO:0000256" key="11">
    <source>
        <dbReference type="ARBA" id="ARBA00042858"/>
    </source>
</evidence>